<feature type="modified residue" description="4-aspartylphosphate" evidence="8">
    <location>
        <position position="55"/>
    </location>
</feature>
<sequence>MAQGARILVVDDEPQIRRSLQVNLENRGYAVETAVSGEEALRSFTYRRPDVVIVDLLLPDIGGVEVTRRIRSSATVPIIVLSAIGDESKKVEALESGADDYMTKPFGTEELLARIRSVLRRAAGAHSARPVFIAGRMCVNFDRREVLLDDQPVKLTPTEYDLLKYLIEHAGKVLTHRMILQAVWGQGYLDQAQYLRVFIGQLRKKIELVPARPSFIVTDPGVGYRFCQDGDASS</sequence>
<evidence type="ECO:0000256" key="9">
    <source>
        <dbReference type="PROSITE-ProRule" id="PRU01091"/>
    </source>
</evidence>
<dbReference type="KEGG" id="nja:NSJP_3489"/>
<accession>A0A1W1I9H8</accession>
<proteinExistence type="predicted"/>
<name>A0A1W1I9H8_9BACT</name>
<feature type="DNA-binding region" description="OmpR/PhoB-type" evidence="9">
    <location>
        <begin position="129"/>
        <end position="228"/>
    </location>
</feature>
<evidence type="ECO:0000256" key="2">
    <source>
        <dbReference type="ARBA" id="ARBA00022490"/>
    </source>
</evidence>
<dbReference type="GO" id="GO:0000156">
    <property type="term" value="F:phosphorelay response regulator activity"/>
    <property type="evidence" value="ECO:0007669"/>
    <property type="project" value="TreeGrafter"/>
</dbReference>
<keyword evidence="5" id="KW-0805">Transcription regulation</keyword>
<evidence type="ECO:0000256" key="6">
    <source>
        <dbReference type="ARBA" id="ARBA00023125"/>
    </source>
</evidence>
<dbReference type="CDD" id="cd17620">
    <property type="entry name" value="REC_OmpR_KdpE-like"/>
    <property type="match status" value="1"/>
</dbReference>
<keyword evidence="2" id="KW-0963">Cytoplasm</keyword>
<evidence type="ECO:0000256" key="5">
    <source>
        <dbReference type="ARBA" id="ARBA00023015"/>
    </source>
</evidence>
<evidence type="ECO:0000256" key="8">
    <source>
        <dbReference type="PROSITE-ProRule" id="PRU00169"/>
    </source>
</evidence>
<dbReference type="PANTHER" id="PTHR48111:SF50">
    <property type="entry name" value="KDP OPERON TRANSCRIPTIONAL REGULATORY PROTEIN KDPE"/>
    <property type="match status" value="1"/>
</dbReference>
<keyword evidence="6 9" id="KW-0238">DNA-binding</keyword>
<keyword evidence="4" id="KW-0902">Two-component regulatory system</keyword>
<evidence type="ECO:0000256" key="4">
    <source>
        <dbReference type="ARBA" id="ARBA00023012"/>
    </source>
</evidence>
<dbReference type="InterPro" id="IPR036388">
    <property type="entry name" value="WH-like_DNA-bd_sf"/>
</dbReference>
<dbReference type="GO" id="GO:0045893">
    <property type="term" value="P:positive regulation of DNA-templated transcription"/>
    <property type="evidence" value="ECO:0007669"/>
    <property type="project" value="UniProtKB-ARBA"/>
</dbReference>
<dbReference type="SUPFAM" id="SSF52172">
    <property type="entry name" value="CheY-like"/>
    <property type="match status" value="1"/>
</dbReference>
<dbReference type="InterPro" id="IPR011006">
    <property type="entry name" value="CheY-like_superfamily"/>
</dbReference>
<dbReference type="Proteomes" id="UP000192042">
    <property type="component" value="Chromosome I"/>
</dbReference>
<dbReference type="Pfam" id="PF00486">
    <property type="entry name" value="Trans_reg_C"/>
    <property type="match status" value="1"/>
</dbReference>
<dbReference type="GO" id="GO:0005829">
    <property type="term" value="C:cytosol"/>
    <property type="evidence" value="ECO:0007669"/>
    <property type="project" value="TreeGrafter"/>
</dbReference>
<dbReference type="InterPro" id="IPR001867">
    <property type="entry name" value="OmpR/PhoB-type_DNA-bd"/>
</dbReference>
<dbReference type="SMART" id="SM00862">
    <property type="entry name" value="Trans_reg_C"/>
    <property type="match status" value="1"/>
</dbReference>
<evidence type="ECO:0000259" key="11">
    <source>
        <dbReference type="PROSITE" id="PS51755"/>
    </source>
</evidence>
<comment type="subcellular location">
    <subcellularLocation>
        <location evidence="1">Cytoplasm</location>
    </subcellularLocation>
</comment>
<dbReference type="GO" id="GO:0000987">
    <property type="term" value="F:cis-regulatory region sequence-specific DNA binding"/>
    <property type="evidence" value="ECO:0007669"/>
    <property type="project" value="UniProtKB-ARBA"/>
</dbReference>
<dbReference type="PROSITE" id="PS51755">
    <property type="entry name" value="OMPR_PHOB"/>
    <property type="match status" value="1"/>
</dbReference>
<dbReference type="Gene3D" id="6.10.250.690">
    <property type="match status" value="1"/>
</dbReference>
<organism evidence="12 13">
    <name type="scientific">Nitrospira japonica</name>
    <dbReference type="NCBI Taxonomy" id="1325564"/>
    <lineage>
        <taxon>Bacteria</taxon>
        <taxon>Pseudomonadati</taxon>
        <taxon>Nitrospirota</taxon>
        <taxon>Nitrospiria</taxon>
        <taxon>Nitrospirales</taxon>
        <taxon>Nitrospiraceae</taxon>
        <taxon>Nitrospira</taxon>
    </lineage>
</organism>
<dbReference type="PANTHER" id="PTHR48111">
    <property type="entry name" value="REGULATOR OF RPOS"/>
    <property type="match status" value="1"/>
</dbReference>
<dbReference type="SMART" id="SM00448">
    <property type="entry name" value="REC"/>
    <property type="match status" value="1"/>
</dbReference>
<dbReference type="GO" id="GO:0042802">
    <property type="term" value="F:identical protein binding"/>
    <property type="evidence" value="ECO:0007669"/>
    <property type="project" value="UniProtKB-ARBA"/>
</dbReference>
<keyword evidence="7" id="KW-0804">Transcription</keyword>
<keyword evidence="3 8" id="KW-0597">Phosphoprotein</keyword>
<evidence type="ECO:0000313" key="13">
    <source>
        <dbReference type="Proteomes" id="UP000192042"/>
    </source>
</evidence>
<feature type="domain" description="Response regulatory" evidence="10">
    <location>
        <begin position="6"/>
        <end position="119"/>
    </location>
</feature>
<evidence type="ECO:0000256" key="7">
    <source>
        <dbReference type="ARBA" id="ARBA00023163"/>
    </source>
</evidence>
<dbReference type="AlphaFoldDB" id="A0A1W1I9H8"/>
<dbReference type="CDD" id="cd00383">
    <property type="entry name" value="trans_reg_C"/>
    <property type="match status" value="1"/>
</dbReference>
<evidence type="ECO:0000313" key="12">
    <source>
        <dbReference type="EMBL" id="SLM49656.1"/>
    </source>
</evidence>
<dbReference type="GO" id="GO:0032993">
    <property type="term" value="C:protein-DNA complex"/>
    <property type="evidence" value="ECO:0007669"/>
    <property type="project" value="TreeGrafter"/>
</dbReference>
<dbReference type="STRING" id="1325564.NSJP_3489"/>
<dbReference type="Pfam" id="PF00072">
    <property type="entry name" value="Response_reg"/>
    <property type="match status" value="1"/>
</dbReference>
<dbReference type="EMBL" id="LT828648">
    <property type="protein sequence ID" value="SLM49656.1"/>
    <property type="molecule type" value="Genomic_DNA"/>
</dbReference>
<dbReference type="Gene3D" id="3.40.50.2300">
    <property type="match status" value="1"/>
</dbReference>
<protein>
    <submittedName>
        <fullName evidence="12">Transcriptional regulatory protein KdpE</fullName>
    </submittedName>
</protein>
<dbReference type="InterPro" id="IPR039420">
    <property type="entry name" value="WalR-like"/>
</dbReference>
<dbReference type="InterPro" id="IPR001789">
    <property type="entry name" value="Sig_transdc_resp-reg_receiver"/>
</dbReference>
<dbReference type="PROSITE" id="PS50110">
    <property type="entry name" value="RESPONSE_REGULATORY"/>
    <property type="match status" value="1"/>
</dbReference>
<keyword evidence="13" id="KW-1185">Reference proteome</keyword>
<evidence type="ECO:0000259" key="10">
    <source>
        <dbReference type="PROSITE" id="PS50110"/>
    </source>
</evidence>
<evidence type="ECO:0000256" key="1">
    <source>
        <dbReference type="ARBA" id="ARBA00004496"/>
    </source>
</evidence>
<gene>
    <name evidence="12" type="primary">kdpE</name>
    <name evidence="12" type="ORF">NSJP_3489</name>
</gene>
<dbReference type="FunFam" id="3.40.50.2300:FF:000021">
    <property type="entry name" value="Two-component system response regulator KdpE"/>
    <property type="match status" value="1"/>
</dbReference>
<feature type="domain" description="OmpR/PhoB-type" evidence="11">
    <location>
        <begin position="129"/>
        <end position="228"/>
    </location>
</feature>
<reference evidence="12 13" key="1">
    <citation type="submission" date="2017-03" db="EMBL/GenBank/DDBJ databases">
        <authorList>
            <person name="Afonso C.L."/>
            <person name="Miller P.J."/>
            <person name="Scott M.A."/>
            <person name="Spackman E."/>
            <person name="Goraichik I."/>
            <person name="Dimitrov K.M."/>
            <person name="Suarez D.L."/>
            <person name="Swayne D.E."/>
        </authorList>
    </citation>
    <scope>NUCLEOTIDE SEQUENCE [LARGE SCALE GENOMIC DNA]</scope>
    <source>
        <strain evidence="12">Genome sequencing of Nitrospira japonica strain NJ11</strain>
    </source>
</reference>
<dbReference type="Gene3D" id="1.10.10.10">
    <property type="entry name" value="Winged helix-like DNA-binding domain superfamily/Winged helix DNA-binding domain"/>
    <property type="match status" value="1"/>
</dbReference>
<evidence type="ECO:0000256" key="3">
    <source>
        <dbReference type="ARBA" id="ARBA00022553"/>
    </source>
</evidence>
<dbReference type="OrthoDB" id="9790442at2"/>
<dbReference type="RefSeq" id="WP_080887845.1">
    <property type="nucleotide sequence ID" value="NZ_LT828648.1"/>
</dbReference>